<dbReference type="EMBL" id="VJVZ01000024">
    <property type="protein sequence ID" value="TRW21058.1"/>
    <property type="molecule type" value="Genomic_DNA"/>
</dbReference>
<feature type="region of interest" description="Disordered" evidence="1">
    <location>
        <begin position="404"/>
        <end position="428"/>
    </location>
</feature>
<organism evidence="3 4">
    <name type="scientific">Flavobacterium zepuense</name>
    <dbReference type="NCBI Taxonomy" id="2593302"/>
    <lineage>
        <taxon>Bacteria</taxon>
        <taxon>Pseudomonadati</taxon>
        <taxon>Bacteroidota</taxon>
        <taxon>Flavobacteriia</taxon>
        <taxon>Flavobacteriales</taxon>
        <taxon>Flavobacteriaceae</taxon>
        <taxon>Flavobacterium</taxon>
    </lineage>
</organism>
<protein>
    <submittedName>
        <fullName evidence="3">Relaxase</fullName>
    </submittedName>
</protein>
<dbReference type="RefSeq" id="WP_143375332.1">
    <property type="nucleotide sequence ID" value="NZ_VJVZ01000024.1"/>
</dbReference>
<feature type="compositionally biased region" description="Basic residues" evidence="1">
    <location>
        <begin position="411"/>
        <end position="422"/>
    </location>
</feature>
<proteinExistence type="predicted"/>
<name>A0A552US65_9FLAO</name>
<dbReference type="InterPro" id="IPR005094">
    <property type="entry name" value="Endonuclease_MobA/VirD2"/>
</dbReference>
<gene>
    <name evidence="3" type="ORF">FMM05_20675</name>
</gene>
<evidence type="ECO:0000313" key="3">
    <source>
        <dbReference type="EMBL" id="TRW21058.1"/>
    </source>
</evidence>
<feature type="region of interest" description="Disordered" evidence="1">
    <location>
        <begin position="361"/>
        <end position="382"/>
    </location>
</feature>
<sequence length="428" mass="47463">MVAVVKTGRSIHRIFNYNENKVKEGKAEIIGAGNYPFDPEKTSIIMRLNRLLRQMELRPDIKVNSVHISLNFDPSEINLPKEKLMLVAEAYMEKLGFGNQPFLVYQHHDAGHPHLHLVTTNITSDSKRISLHHIGIEKSEPARKEVEQRFGLVAAQGQKESAANKLQPISIGKVNYGRMESKKALQLILENIVADYKYTSLAELNAVLRQYNVQADRGTEGSRIYKTGGLVYHMLDSGGKPIGVPIKASAFYNKPTLKLLEGKYNGNEVKRIPYKGKVKNAVDVALLGGKTLLKDFVNALGKQGIHVALRQNETGLIYGITYIDHTTKCVFNGSALGKQYSAKAIQERCLQEVLTGQQLPGQAVPRKTGLQPHAGAGAAETKDVAISSSAGNLLDALMRPEFTPDYLPRPLKGKKKKRRKNNRNNNNL</sequence>
<evidence type="ECO:0000259" key="2">
    <source>
        <dbReference type="Pfam" id="PF03432"/>
    </source>
</evidence>
<dbReference type="OrthoDB" id="915634at2"/>
<reference evidence="3 4" key="1">
    <citation type="submission" date="2019-07" db="EMBL/GenBank/DDBJ databases">
        <title>Flavobacterium sp. nov., isolated from glacier ice.</title>
        <authorList>
            <person name="Liu Q."/>
            <person name="Xin Y.-H."/>
        </authorList>
    </citation>
    <scope>NUCLEOTIDE SEQUENCE [LARGE SCALE GENOMIC DNA]</scope>
    <source>
        <strain evidence="3 4">ZT4R6</strain>
    </source>
</reference>
<accession>A0A552US65</accession>
<dbReference type="Proteomes" id="UP000320643">
    <property type="component" value="Unassembled WGS sequence"/>
</dbReference>
<dbReference type="AlphaFoldDB" id="A0A552US65"/>
<feature type="domain" description="MobA/VirD2-like nuclease" evidence="2">
    <location>
        <begin position="17"/>
        <end position="152"/>
    </location>
</feature>
<keyword evidence="4" id="KW-1185">Reference proteome</keyword>
<dbReference type="Pfam" id="PF03432">
    <property type="entry name" value="Relaxase"/>
    <property type="match status" value="1"/>
</dbReference>
<comment type="caution">
    <text evidence="3">The sequence shown here is derived from an EMBL/GenBank/DDBJ whole genome shotgun (WGS) entry which is preliminary data.</text>
</comment>
<evidence type="ECO:0000256" key="1">
    <source>
        <dbReference type="SAM" id="MobiDB-lite"/>
    </source>
</evidence>
<evidence type="ECO:0000313" key="4">
    <source>
        <dbReference type="Proteomes" id="UP000320643"/>
    </source>
</evidence>